<keyword evidence="1" id="KW-0687">Ribonucleoprotein</keyword>
<evidence type="ECO:0000313" key="1">
    <source>
        <dbReference type="EMBL" id="NYJ20173.1"/>
    </source>
</evidence>
<name>A0A7Z0EES8_9MICO</name>
<dbReference type="GO" id="GO:0005840">
    <property type="term" value="C:ribosome"/>
    <property type="evidence" value="ECO:0007669"/>
    <property type="project" value="UniProtKB-KW"/>
</dbReference>
<organism evidence="1 2">
    <name type="scientific">Glaciibacter psychrotolerans</name>
    <dbReference type="NCBI Taxonomy" id="670054"/>
    <lineage>
        <taxon>Bacteria</taxon>
        <taxon>Bacillati</taxon>
        <taxon>Actinomycetota</taxon>
        <taxon>Actinomycetes</taxon>
        <taxon>Micrococcales</taxon>
        <taxon>Microbacteriaceae</taxon>
        <taxon>Glaciibacter</taxon>
    </lineage>
</organism>
<accession>A0A7Z0EES8</accession>
<sequence>MTESPTDAVGAFGSRVSSVAKADIRPGQTGELTGNVERLEKAIDESS</sequence>
<reference evidence="1 2" key="1">
    <citation type="submission" date="2020-07" db="EMBL/GenBank/DDBJ databases">
        <title>Sequencing the genomes of 1000 actinobacteria strains.</title>
        <authorList>
            <person name="Klenk H.-P."/>
        </authorList>
    </citation>
    <scope>NUCLEOTIDE SEQUENCE [LARGE SCALE GENOMIC DNA]</scope>
    <source>
        <strain evidence="1 2">LI1</strain>
    </source>
</reference>
<keyword evidence="2" id="KW-1185">Reference proteome</keyword>
<dbReference type="EMBL" id="JACCFM010000001">
    <property type="protein sequence ID" value="NYJ20173.1"/>
    <property type="molecule type" value="Genomic_DNA"/>
</dbReference>
<dbReference type="Proteomes" id="UP000537260">
    <property type="component" value="Unassembled WGS sequence"/>
</dbReference>
<protein>
    <submittedName>
        <fullName evidence="1">Ribosomal protein S9</fullName>
    </submittedName>
</protein>
<comment type="caution">
    <text evidence="1">The sequence shown here is derived from an EMBL/GenBank/DDBJ whole genome shotgun (WGS) entry which is preliminary data.</text>
</comment>
<dbReference type="AlphaFoldDB" id="A0A7Z0EES8"/>
<proteinExistence type="predicted"/>
<keyword evidence="1" id="KW-0689">Ribosomal protein</keyword>
<gene>
    <name evidence="1" type="ORF">HNR05_001964</name>
</gene>
<evidence type="ECO:0000313" key="2">
    <source>
        <dbReference type="Proteomes" id="UP000537260"/>
    </source>
</evidence>